<dbReference type="SUPFAM" id="SSF52540">
    <property type="entry name" value="P-loop containing nucleoside triphosphate hydrolases"/>
    <property type="match status" value="1"/>
</dbReference>
<dbReference type="RefSeq" id="WP_330199939.1">
    <property type="nucleotide sequence ID" value="NZ_JAZDRP010000011.1"/>
</dbReference>
<comment type="caution">
    <text evidence="3">The sequence shown here is derived from an EMBL/GenBank/DDBJ whole genome shotgun (WGS) entry which is preliminary data.</text>
</comment>
<evidence type="ECO:0000256" key="2">
    <source>
        <dbReference type="PROSITE-ProRule" id="PRU00339"/>
    </source>
</evidence>
<feature type="repeat" description="TPR" evidence="2">
    <location>
        <begin position="69"/>
        <end position="102"/>
    </location>
</feature>
<dbReference type="EMBL" id="JAZDRP010000011">
    <property type="protein sequence ID" value="MEE2527277.1"/>
    <property type="molecule type" value="Genomic_DNA"/>
</dbReference>
<reference evidence="3 4" key="1">
    <citation type="submission" date="2024-01" db="EMBL/GenBank/DDBJ databases">
        <title>Hyphobacterium bacterium isolated from marine sediment.</title>
        <authorList>
            <person name="Zhao S."/>
        </authorList>
    </citation>
    <scope>NUCLEOTIDE SEQUENCE [LARGE SCALE GENOMIC DNA]</scope>
    <source>
        <strain evidence="4">HN65</strain>
    </source>
</reference>
<keyword evidence="1" id="KW-0808">Transferase</keyword>
<evidence type="ECO:0000313" key="4">
    <source>
        <dbReference type="Proteomes" id="UP001354971"/>
    </source>
</evidence>
<dbReference type="PANTHER" id="PTHR12788">
    <property type="entry name" value="PROTEIN-TYROSINE SULFOTRANSFERASE 2"/>
    <property type="match status" value="1"/>
</dbReference>
<dbReference type="SMART" id="SM00028">
    <property type="entry name" value="TPR"/>
    <property type="match status" value="4"/>
</dbReference>
<dbReference type="InterPro" id="IPR026634">
    <property type="entry name" value="TPST-like"/>
</dbReference>
<dbReference type="InterPro" id="IPR027417">
    <property type="entry name" value="P-loop_NTPase"/>
</dbReference>
<keyword evidence="4" id="KW-1185">Reference proteome</keyword>
<dbReference type="Pfam" id="PF13469">
    <property type="entry name" value="Sulfotransfer_3"/>
    <property type="match status" value="1"/>
</dbReference>
<proteinExistence type="predicted"/>
<evidence type="ECO:0000256" key="1">
    <source>
        <dbReference type="ARBA" id="ARBA00022679"/>
    </source>
</evidence>
<protein>
    <submittedName>
        <fullName evidence="3">Sulfotransferase</fullName>
    </submittedName>
</protein>
<accession>A0ABU7LTN6</accession>
<dbReference type="PROSITE" id="PS50005">
    <property type="entry name" value="TPR"/>
    <property type="match status" value="1"/>
</dbReference>
<dbReference type="PANTHER" id="PTHR12788:SF10">
    <property type="entry name" value="PROTEIN-TYROSINE SULFOTRANSFERASE"/>
    <property type="match status" value="1"/>
</dbReference>
<evidence type="ECO:0000313" key="3">
    <source>
        <dbReference type="EMBL" id="MEE2527277.1"/>
    </source>
</evidence>
<dbReference type="Gene3D" id="1.25.40.10">
    <property type="entry name" value="Tetratricopeptide repeat domain"/>
    <property type="match status" value="1"/>
</dbReference>
<dbReference type="Proteomes" id="UP001354971">
    <property type="component" value="Unassembled WGS sequence"/>
</dbReference>
<keyword evidence="2" id="KW-0802">TPR repeat</keyword>
<sequence length="533" mass="58105">MSELIRQAQSALNAGNATAALQASQAAVQANPNDANAHYLAAAALRMAGRAGEALRILDFLNQRLPGQPDLINMTGLCRRDMGDAKGAIADFERVIALNPAHAPAMGNLAGLLAETEPEKAVPVFEKLAGLHPQSAEPLALAASVCLRLRDPERAKAFAARAVALAPDAMLVRSVEAGIALAEDDAGRARARLETVLPGAAGPVSQLTVAWGRLAEACDRLKDYPAAFAACQSANEIQRRDWDIRFAGYDGPRSLASAERLAQWFDANDPAPVDAAQLEGPAPVFQVGFPRSGTTLLEQMLGAHPDIETLEEQDAIGPVIRGVGDRREQLEKLGALTPDAINAMRRDYWRQARTEGPPQAGKVFVDKYPMNLAWLGPLMRVFPDAKIIFCLRDPRDCVLSAFQQRFAVNPEMYRMLKIDECARLYDTAMRAGQAALASSHAVPVHRLRYEDLIEDYRGQMTALFGFLGLDWHDDVAGYRERAAVQTIKTPSAPQVVKPLYKGAIGKWKNYRFALEPALPALAHWIERYGYEVS</sequence>
<dbReference type="InterPro" id="IPR011990">
    <property type="entry name" value="TPR-like_helical_dom_sf"/>
</dbReference>
<dbReference type="SUPFAM" id="SSF48452">
    <property type="entry name" value="TPR-like"/>
    <property type="match status" value="1"/>
</dbReference>
<name>A0ABU7LTN6_9PROT</name>
<organism evidence="3 4">
    <name type="scientific">Hyphobacterium lacteum</name>
    <dbReference type="NCBI Taxonomy" id="3116575"/>
    <lineage>
        <taxon>Bacteria</taxon>
        <taxon>Pseudomonadati</taxon>
        <taxon>Pseudomonadota</taxon>
        <taxon>Alphaproteobacteria</taxon>
        <taxon>Maricaulales</taxon>
        <taxon>Maricaulaceae</taxon>
        <taxon>Hyphobacterium</taxon>
    </lineage>
</organism>
<gene>
    <name evidence="3" type="ORF">V0U79_13000</name>
</gene>
<dbReference type="Pfam" id="PF13432">
    <property type="entry name" value="TPR_16"/>
    <property type="match status" value="2"/>
</dbReference>
<dbReference type="InterPro" id="IPR019734">
    <property type="entry name" value="TPR_rpt"/>
</dbReference>
<dbReference type="Gene3D" id="3.40.50.300">
    <property type="entry name" value="P-loop containing nucleotide triphosphate hydrolases"/>
    <property type="match status" value="1"/>
</dbReference>